<protein>
    <submittedName>
        <fullName evidence="2">Uncharacterized protein</fullName>
    </submittedName>
</protein>
<dbReference type="Proteomes" id="UP001236657">
    <property type="component" value="Chromosome"/>
</dbReference>
<feature type="region of interest" description="Disordered" evidence="1">
    <location>
        <begin position="52"/>
        <end position="89"/>
    </location>
</feature>
<organism evidence="2 3">
    <name type="scientific">Thiothrix lacustris</name>
    <dbReference type="NCBI Taxonomy" id="525917"/>
    <lineage>
        <taxon>Bacteria</taxon>
        <taxon>Pseudomonadati</taxon>
        <taxon>Pseudomonadota</taxon>
        <taxon>Gammaproteobacteria</taxon>
        <taxon>Thiotrichales</taxon>
        <taxon>Thiotrichaceae</taxon>
        <taxon>Thiothrix</taxon>
    </lineage>
</organism>
<dbReference type="EMBL" id="CP133218">
    <property type="protein sequence ID" value="WML91047.1"/>
    <property type="molecule type" value="Genomic_DNA"/>
</dbReference>
<reference evidence="2 3" key="1">
    <citation type="submission" date="2023-08" db="EMBL/GenBank/DDBJ databases">
        <title>New molecular markers tilS and rpoB for phylogenetic and monitoring studies of the genus Thiothrix biodiversity.</title>
        <authorList>
            <person name="Ravin N.V."/>
            <person name="Smolyakov D."/>
            <person name="Markov N.D."/>
            <person name="Beletsky A.V."/>
            <person name="Mardanov A.V."/>
            <person name="Rudenko T.S."/>
            <person name="Grabovich M.Y."/>
        </authorList>
    </citation>
    <scope>NUCLEOTIDE SEQUENCE [LARGE SCALE GENOMIC DNA]</scope>
    <source>
        <strain evidence="2 3">MK1</strain>
    </source>
</reference>
<feature type="compositionally biased region" description="Basic and acidic residues" evidence="1">
    <location>
        <begin position="79"/>
        <end position="89"/>
    </location>
</feature>
<evidence type="ECO:0000313" key="2">
    <source>
        <dbReference type="EMBL" id="WML91047.1"/>
    </source>
</evidence>
<sequence length="89" mass="9524">MSDNTLIISIGDMDDDFADVINVWESGTAATPLNRLTFESMTGILSFLTPNVIDQPEETPPNLPLSGEEQETAVSLRSSPDKGRLGGVS</sequence>
<accession>A0ABY9MR26</accession>
<evidence type="ECO:0000313" key="3">
    <source>
        <dbReference type="Proteomes" id="UP001236657"/>
    </source>
</evidence>
<name>A0ABY9MR26_9GAMM</name>
<proteinExistence type="predicted"/>
<keyword evidence="3" id="KW-1185">Reference proteome</keyword>
<gene>
    <name evidence="2" type="ORF">RCF98_01530</name>
</gene>
<dbReference type="RefSeq" id="WP_308895702.1">
    <property type="nucleotide sequence ID" value="NZ_CP133218.1"/>
</dbReference>
<evidence type="ECO:0000256" key="1">
    <source>
        <dbReference type="SAM" id="MobiDB-lite"/>
    </source>
</evidence>